<evidence type="ECO:0000313" key="6">
    <source>
        <dbReference type="Proteomes" id="UP001515660"/>
    </source>
</evidence>
<evidence type="ECO:0000313" key="5">
    <source>
        <dbReference type="EMBL" id="NHB76017.1"/>
    </source>
</evidence>
<protein>
    <submittedName>
        <fullName evidence="5">2,4-dihydroxyhept-2-ene-1,7-dioic acid aldolase</fullName>
    </submittedName>
</protein>
<dbReference type="InterPro" id="IPR050251">
    <property type="entry name" value="HpcH-HpaI_aldolase"/>
</dbReference>
<keyword evidence="6" id="KW-1185">Reference proteome</keyword>
<evidence type="ECO:0000256" key="2">
    <source>
        <dbReference type="ARBA" id="ARBA00022723"/>
    </source>
</evidence>
<keyword evidence="2" id="KW-0479">Metal-binding</keyword>
<evidence type="ECO:0000259" key="4">
    <source>
        <dbReference type="Pfam" id="PF03328"/>
    </source>
</evidence>
<dbReference type="PANTHER" id="PTHR30502:SF0">
    <property type="entry name" value="PHOSPHOENOLPYRUVATE CARBOXYLASE FAMILY PROTEIN"/>
    <property type="match status" value="1"/>
</dbReference>
<dbReference type="EMBL" id="JAANHS010000002">
    <property type="protein sequence ID" value="NHB76017.1"/>
    <property type="molecule type" value="Genomic_DNA"/>
</dbReference>
<reference evidence="5 6" key="1">
    <citation type="journal article" date="2022" name="Microorganisms">
        <title>Genome Sequence and Characterization of a Xanthorhodopsin-Containing, Aerobic Anoxygenic Phototrophic Rhodobacter Species, Isolated from Mesophilic Conditions at Yellowstone National Park.</title>
        <authorList>
            <person name="Kyndt J.A."/>
            <person name="Robertson S."/>
            <person name="Shoffstall I.B."/>
            <person name="Ramaley R.F."/>
            <person name="Meyer T.E."/>
        </authorList>
    </citation>
    <scope>NUCLEOTIDE SEQUENCE [LARGE SCALE GENOMIC DNA]</scope>
    <source>
        <strain evidence="5 6">M37P</strain>
    </source>
</reference>
<name>A0ABX0G4W0_9RHOB</name>
<dbReference type="PANTHER" id="PTHR30502">
    <property type="entry name" value="2-KETO-3-DEOXY-L-RHAMNONATE ALDOLASE"/>
    <property type="match status" value="1"/>
</dbReference>
<organism evidence="5 6">
    <name type="scientific">Rhodobacter calidifons</name>
    <dbReference type="NCBI Taxonomy" id="2715277"/>
    <lineage>
        <taxon>Bacteria</taxon>
        <taxon>Pseudomonadati</taxon>
        <taxon>Pseudomonadota</taxon>
        <taxon>Alphaproteobacteria</taxon>
        <taxon>Rhodobacterales</taxon>
        <taxon>Rhodobacter group</taxon>
        <taxon>Rhodobacter</taxon>
    </lineage>
</organism>
<proteinExistence type="inferred from homology"/>
<dbReference type="InterPro" id="IPR005000">
    <property type="entry name" value="Aldolase/citrate-lyase_domain"/>
</dbReference>
<keyword evidence="3" id="KW-0456">Lyase</keyword>
<feature type="domain" description="HpcH/HpaI aldolase/citrate lyase" evidence="4">
    <location>
        <begin position="20"/>
        <end position="244"/>
    </location>
</feature>
<evidence type="ECO:0000256" key="1">
    <source>
        <dbReference type="ARBA" id="ARBA00005568"/>
    </source>
</evidence>
<dbReference type="SUPFAM" id="SSF51621">
    <property type="entry name" value="Phosphoenolpyruvate/pyruvate domain"/>
    <property type="match status" value="1"/>
</dbReference>
<evidence type="ECO:0000256" key="3">
    <source>
        <dbReference type="ARBA" id="ARBA00023239"/>
    </source>
</evidence>
<dbReference type="InterPro" id="IPR040442">
    <property type="entry name" value="Pyrv_kinase-like_dom_sf"/>
</dbReference>
<dbReference type="Proteomes" id="UP001515660">
    <property type="component" value="Unassembled WGS sequence"/>
</dbReference>
<sequence>MFPNRLKALWAEGRPAINGWLSIASPFAAEIMAAQGFDSLTVDMQHGALDYSDLLPMLQAMRASGAVPLARVPWLEPGIIMKALDAGAQGIICPMVNSAEDAARFVSYLRYPPLGVRSFGPTRAAFAAGGDYAAQANANILAFAMIETAEGMANLDAITATPGLDGIYVGPADLSISLSGGRLAPGMDREEPEILAALQTILAACKRNGLRAGLHCGSPDYAARAIGWGFDMTTVGGDTKFLASAAGAAVAGFRRLTGGTAGTAEPGGY</sequence>
<accession>A0ABX0G4W0</accession>
<comment type="caution">
    <text evidence="5">The sequence shown here is derived from an EMBL/GenBank/DDBJ whole genome shotgun (WGS) entry which is preliminary data.</text>
</comment>
<dbReference type="Gene3D" id="3.20.20.60">
    <property type="entry name" value="Phosphoenolpyruvate-binding domains"/>
    <property type="match status" value="1"/>
</dbReference>
<dbReference type="InterPro" id="IPR015813">
    <property type="entry name" value="Pyrv/PenolPyrv_kinase-like_dom"/>
</dbReference>
<comment type="similarity">
    <text evidence="1">Belongs to the HpcH/HpaI aldolase family.</text>
</comment>
<gene>
    <name evidence="5" type="ORF">G8O29_04565</name>
</gene>
<dbReference type="Pfam" id="PF03328">
    <property type="entry name" value="HpcH_HpaI"/>
    <property type="match status" value="1"/>
</dbReference>
<dbReference type="RefSeq" id="WP_166402028.1">
    <property type="nucleotide sequence ID" value="NZ_JAANHS010000002.1"/>
</dbReference>